<dbReference type="Pfam" id="PF00615">
    <property type="entry name" value="RGS"/>
    <property type="match status" value="4"/>
</dbReference>
<evidence type="ECO:0000256" key="1">
    <source>
        <dbReference type="SAM" id="MobiDB-lite"/>
    </source>
</evidence>
<dbReference type="Gene3D" id="1.10.167.10">
    <property type="entry name" value="Regulator of G-protein Signalling 4, domain 2"/>
    <property type="match status" value="4"/>
</dbReference>
<keyword evidence="4" id="KW-1185">Reference proteome</keyword>
<reference evidence="3" key="1">
    <citation type="submission" date="2021-12" db="EMBL/GenBank/DDBJ databases">
        <title>Prjna785345.</title>
        <authorList>
            <person name="Rujirawat T."/>
            <person name="Krajaejun T."/>
        </authorList>
    </citation>
    <scope>NUCLEOTIDE SEQUENCE</scope>
    <source>
        <strain evidence="3">Pi057C3</strain>
    </source>
</reference>
<proteinExistence type="predicted"/>
<feature type="domain" description="RGS" evidence="2">
    <location>
        <begin position="384"/>
        <end position="503"/>
    </location>
</feature>
<feature type="compositionally biased region" description="Polar residues" evidence="1">
    <location>
        <begin position="946"/>
        <end position="965"/>
    </location>
</feature>
<feature type="region of interest" description="Disordered" evidence="1">
    <location>
        <begin position="562"/>
        <end position="592"/>
    </location>
</feature>
<sequence>MGSGASVVQEDDLHALAAVQREYDRLTRRLDGGDDGHEPLAISEEELFERLRATAASQYDHETAREKLAALRLRELELESENERELAAKGEVKTEGAHETDATAGATSPPGPADADAKASTSPRHRPPHALDSHASSSPELFDSLAQGACDGGGDEATAAAAEAAAGASSSPPSSTVSLPALGGRSVYDLTQNLTPVFTTDVLTDPATLKMMLNYCERHKIKNGVDLIRFWVEIDELALLPSHSYTNRRLRKIYDKFLSPEAPSPVCVTNNMRLEIEKALASESISAGIFADAQAICLTALEQSVYPRFRDSKLFKKMQEYCAPALPAGSGGNVAATATPSAAANGNAAGNGNGNGMLPMLSAKSTRLLPFQQPQPAEPDDDFSLQGVLADPTKLRFLKSFCMEALALENLLFYLEVEDCKRLPNLSFIANKTRRIYDRYCVSSSRNFIQVEPAALRELHAAVEAKAALVPKLFYEAQLVAFSRISEEIWRGFCRTPEYLEYSRKLKPKDAKKTAARRPRFATAEPSEQAQRRLDAMNEFQLIETAMHYPVVKLIPTRPKLHTAPKRRQRLEGVDEDEDGDAEPDADGPGLTQAVLDGDGTAVLASAAAQPVYTPTEQLTTILGDPFAKRYFKQFMHKRGVDHYLAFCEEVEDFKLLPGIEYLQHSAKKIFRKYLLPTARLQVDISTAMRDEIAERLMNPSVDMFKKISMRVRQGMLQDSLPRFVKAPQYNELKKVAKQLKDVDVEAELRIVDGAAKKGKLELGHLDILLQNQLCVKHFRLFLESQHCSENLMLWEEIEHFRRLPSYQIVLRSARKIYDKYLNAPSHGGGAASMSSSASNSGSNSSSSMRMRASIALPEALHARVAAHLDNASRTTFDEVEAECYDVMRNVVVPDFLDSRIFMALVGTWAVVDEDYPAEMLRGEFEMAFLRHRFHLVQETRGLSRDTATPVQTNSTNSNPQGASS</sequence>
<comment type="caution">
    <text evidence="3">The sequence shown here is derived from an EMBL/GenBank/DDBJ whole genome shotgun (WGS) entry which is preliminary data.</text>
</comment>
<feature type="region of interest" description="Disordered" evidence="1">
    <location>
        <begin position="941"/>
        <end position="965"/>
    </location>
</feature>
<evidence type="ECO:0000313" key="4">
    <source>
        <dbReference type="Proteomes" id="UP001209570"/>
    </source>
</evidence>
<feature type="compositionally biased region" description="Low complexity" evidence="1">
    <location>
        <begin position="156"/>
        <end position="176"/>
    </location>
</feature>
<name>A0AAD5Q4I2_PYTIN</name>
<evidence type="ECO:0000259" key="2">
    <source>
        <dbReference type="PROSITE" id="PS50132"/>
    </source>
</evidence>
<feature type="region of interest" description="Disordered" evidence="1">
    <location>
        <begin position="510"/>
        <end position="530"/>
    </location>
</feature>
<feature type="compositionally biased region" description="Low complexity" evidence="1">
    <location>
        <begin position="832"/>
        <end position="847"/>
    </location>
</feature>
<accession>A0AAD5Q4I2</accession>
<dbReference type="InterPro" id="IPR016137">
    <property type="entry name" value="RGS"/>
</dbReference>
<dbReference type="AlphaFoldDB" id="A0AAD5Q4I2"/>
<gene>
    <name evidence="3" type="ORF">P43SY_002893</name>
</gene>
<dbReference type="EMBL" id="JAKCXM010000504">
    <property type="protein sequence ID" value="KAJ0393330.1"/>
    <property type="molecule type" value="Genomic_DNA"/>
</dbReference>
<dbReference type="InterPro" id="IPR036305">
    <property type="entry name" value="RGS_sf"/>
</dbReference>
<feature type="domain" description="RGS" evidence="2">
    <location>
        <begin position="765"/>
        <end position="906"/>
    </location>
</feature>
<feature type="region of interest" description="Disordered" evidence="1">
    <location>
        <begin position="828"/>
        <end position="847"/>
    </location>
</feature>
<protein>
    <recommendedName>
        <fullName evidence="2">RGS domain-containing protein</fullName>
    </recommendedName>
</protein>
<evidence type="ECO:0000313" key="3">
    <source>
        <dbReference type="EMBL" id="KAJ0393330.1"/>
    </source>
</evidence>
<dbReference type="CDD" id="cd07440">
    <property type="entry name" value="RGS"/>
    <property type="match status" value="4"/>
</dbReference>
<organism evidence="3 4">
    <name type="scientific">Pythium insidiosum</name>
    <name type="common">Pythiosis disease agent</name>
    <dbReference type="NCBI Taxonomy" id="114742"/>
    <lineage>
        <taxon>Eukaryota</taxon>
        <taxon>Sar</taxon>
        <taxon>Stramenopiles</taxon>
        <taxon>Oomycota</taxon>
        <taxon>Peronosporomycetes</taxon>
        <taxon>Pythiales</taxon>
        <taxon>Pythiaceae</taxon>
        <taxon>Pythium</taxon>
    </lineage>
</organism>
<feature type="domain" description="RGS" evidence="2">
    <location>
        <begin position="618"/>
        <end position="734"/>
    </location>
</feature>
<feature type="region of interest" description="Disordered" evidence="1">
    <location>
        <begin position="79"/>
        <end position="177"/>
    </location>
</feature>
<dbReference type="PROSITE" id="PS50132">
    <property type="entry name" value="RGS"/>
    <property type="match status" value="4"/>
</dbReference>
<dbReference type="PANTHER" id="PTHR10845:SF192">
    <property type="entry name" value="DOUBLE HIT, ISOFORM B"/>
    <property type="match status" value="1"/>
</dbReference>
<feature type="compositionally biased region" description="Acidic residues" evidence="1">
    <location>
        <begin position="574"/>
        <end position="586"/>
    </location>
</feature>
<dbReference type="SUPFAM" id="SSF48097">
    <property type="entry name" value="Regulator of G-protein signaling, RGS"/>
    <property type="match status" value="4"/>
</dbReference>
<feature type="compositionally biased region" description="Basic and acidic residues" evidence="1">
    <location>
        <begin position="79"/>
        <end position="101"/>
    </location>
</feature>
<dbReference type="PANTHER" id="PTHR10845">
    <property type="entry name" value="REGULATOR OF G PROTEIN SIGNALING"/>
    <property type="match status" value="1"/>
</dbReference>
<dbReference type="InterPro" id="IPR044926">
    <property type="entry name" value="RGS_subdomain_2"/>
</dbReference>
<dbReference type="Proteomes" id="UP001209570">
    <property type="component" value="Unassembled WGS sequence"/>
</dbReference>
<dbReference type="SMART" id="SM00315">
    <property type="entry name" value="RGS"/>
    <property type="match status" value="4"/>
</dbReference>
<feature type="domain" description="RGS" evidence="2">
    <location>
        <begin position="201"/>
        <end position="319"/>
    </location>
</feature>